<name>A0A6B0U8F0_IXORI</name>
<dbReference type="AlphaFoldDB" id="A0A6B0U8F0"/>
<keyword evidence="1" id="KW-0732">Signal</keyword>
<sequence length="86" mass="9595">MFFFFFFRLLYVCVVSESTLLRNGFLEILRRAYIVFRGCCIAYLCGCVRALHGPSLGPLQLEVPRAGPGLGFQVGPGLCRALVFMV</sequence>
<evidence type="ECO:0000256" key="1">
    <source>
        <dbReference type="SAM" id="SignalP"/>
    </source>
</evidence>
<organism evidence="2">
    <name type="scientific">Ixodes ricinus</name>
    <name type="common">Common tick</name>
    <name type="synonym">Acarus ricinus</name>
    <dbReference type="NCBI Taxonomy" id="34613"/>
    <lineage>
        <taxon>Eukaryota</taxon>
        <taxon>Metazoa</taxon>
        <taxon>Ecdysozoa</taxon>
        <taxon>Arthropoda</taxon>
        <taxon>Chelicerata</taxon>
        <taxon>Arachnida</taxon>
        <taxon>Acari</taxon>
        <taxon>Parasitiformes</taxon>
        <taxon>Ixodida</taxon>
        <taxon>Ixodoidea</taxon>
        <taxon>Ixodidae</taxon>
        <taxon>Ixodinae</taxon>
        <taxon>Ixodes</taxon>
    </lineage>
</organism>
<accession>A0A6B0U8F0</accession>
<dbReference type="EMBL" id="GIFC01003334">
    <property type="protein sequence ID" value="MXU85417.1"/>
    <property type="molecule type" value="Transcribed_RNA"/>
</dbReference>
<protein>
    <submittedName>
        <fullName evidence="2">Putative secreted protein</fullName>
    </submittedName>
</protein>
<evidence type="ECO:0000313" key="2">
    <source>
        <dbReference type="EMBL" id="MXU85417.1"/>
    </source>
</evidence>
<reference evidence="2" key="1">
    <citation type="submission" date="2019-12" db="EMBL/GenBank/DDBJ databases">
        <title>An insight into the sialome of adult female Ixodes ricinus ticks feeding for 6 days.</title>
        <authorList>
            <person name="Perner J."/>
            <person name="Ribeiro J.M.C."/>
        </authorList>
    </citation>
    <scope>NUCLEOTIDE SEQUENCE</scope>
    <source>
        <strain evidence="2">Semi-engorged</strain>
        <tissue evidence="2">Salivary glands</tissue>
    </source>
</reference>
<proteinExistence type="predicted"/>
<feature type="signal peptide" evidence="1">
    <location>
        <begin position="1"/>
        <end position="16"/>
    </location>
</feature>
<feature type="chain" id="PRO_5025611355" evidence="1">
    <location>
        <begin position="17"/>
        <end position="86"/>
    </location>
</feature>